<feature type="transmembrane region" description="Helical" evidence="1">
    <location>
        <begin position="118"/>
        <end position="136"/>
    </location>
</feature>
<proteinExistence type="predicted"/>
<keyword evidence="1" id="KW-0472">Membrane</keyword>
<evidence type="ECO:0000313" key="2">
    <source>
        <dbReference type="EMBL" id="AUD04696.1"/>
    </source>
</evidence>
<dbReference type="KEGG" id="spir:CWM47_24320"/>
<dbReference type="Proteomes" id="UP000232883">
    <property type="component" value="Chromosome"/>
</dbReference>
<keyword evidence="1" id="KW-1133">Transmembrane helix</keyword>
<dbReference type="EMBL" id="CP025096">
    <property type="protein sequence ID" value="AUD04696.1"/>
    <property type="molecule type" value="Genomic_DNA"/>
</dbReference>
<evidence type="ECO:0000256" key="1">
    <source>
        <dbReference type="SAM" id="Phobius"/>
    </source>
</evidence>
<gene>
    <name evidence="2" type="ORF">CWM47_24320</name>
</gene>
<feature type="transmembrane region" description="Helical" evidence="1">
    <location>
        <begin position="85"/>
        <end position="106"/>
    </location>
</feature>
<dbReference type="RefSeq" id="WP_100990788.1">
    <property type="nucleotide sequence ID" value="NZ_CP025096.1"/>
</dbReference>
<feature type="transmembrane region" description="Helical" evidence="1">
    <location>
        <begin position="196"/>
        <end position="217"/>
    </location>
</feature>
<dbReference type="OrthoDB" id="949201at2"/>
<protein>
    <submittedName>
        <fullName evidence="2">Uncharacterized protein</fullName>
    </submittedName>
</protein>
<keyword evidence="3" id="KW-1185">Reference proteome</keyword>
<dbReference type="AlphaFoldDB" id="A0A2K8Z470"/>
<name>A0A2K8Z470_9BACT</name>
<accession>A0A2K8Z470</accession>
<reference evidence="2 3" key="1">
    <citation type="submission" date="2017-11" db="EMBL/GenBank/DDBJ databases">
        <title>Taxonomic description and genome sequences of Spirosoma HA7 sp. nov., isolated from pollen microhabitat of Corylus avellana.</title>
        <authorList>
            <person name="Ambika Manirajan B."/>
            <person name="Suarez C."/>
            <person name="Ratering S."/>
            <person name="Geissler-Plaum R."/>
            <person name="Cardinale M."/>
            <person name="Sylvia S."/>
        </authorList>
    </citation>
    <scope>NUCLEOTIDE SEQUENCE [LARGE SCALE GENOMIC DNA]</scope>
    <source>
        <strain evidence="2 3">HA7</strain>
    </source>
</reference>
<evidence type="ECO:0000313" key="3">
    <source>
        <dbReference type="Proteomes" id="UP000232883"/>
    </source>
</evidence>
<sequence>MLTPTQLTAISQHLKKSGIIYEEVHHELLDHFANAVDAQITNKITFENALLDVSRQFGGPVGLKYIQTTQSQAMNRQYRQRLRHYFSVCVQWPNVLQTLAVVWLLYTLIDLAPNMMTVAYSLMVVAAIPFLVMLTLTGKHLWQFFRRERQLAWSLDGFTLLSKSLSTAMMFVYPNLFVYLGMMTPKNTAMNSVEQGIYFVMSCFIAFLCFAQVNLIVSYSKSTDKPLSHSF</sequence>
<organism evidence="2 3">
    <name type="scientific">Spirosoma pollinicola</name>
    <dbReference type="NCBI Taxonomy" id="2057025"/>
    <lineage>
        <taxon>Bacteria</taxon>
        <taxon>Pseudomonadati</taxon>
        <taxon>Bacteroidota</taxon>
        <taxon>Cytophagia</taxon>
        <taxon>Cytophagales</taxon>
        <taxon>Cytophagaceae</taxon>
        <taxon>Spirosoma</taxon>
    </lineage>
</organism>
<feature type="transmembrane region" description="Helical" evidence="1">
    <location>
        <begin position="157"/>
        <end position="176"/>
    </location>
</feature>
<keyword evidence="1" id="KW-0812">Transmembrane</keyword>